<keyword evidence="10 14" id="KW-0804">Transcription</keyword>
<dbReference type="Proteomes" id="UP001358417">
    <property type="component" value="Unassembled WGS sequence"/>
</dbReference>
<dbReference type="GO" id="GO:0005675">
    <property type="term" value="C:transcription factor TFIIH holo complex"/>
    <property type="evidence" value="ECO:0007669"/>
    <property type="project" value="UniProtKB-UniRule"/>
</dbReference>
<feature type="compositionally biased region" description="Low complexity" evidence="15">
    <location>
        <begin position="290"/>
        <end position="311"/>
    </location>
</feature>
<dbReference type="GO" id="GO:0008270">
    <property type="term" value="F:zinc ion binding"/>
    <property type="evidence" value="ECO:0007669"/>
    <property type="project" value="UniProtKB-KW"/>
</dbReference>
<keyword evidence="17" id="KW-1185">Reference proteome</keyword>
<comment type="function">
    <text evidence="1 14">Component of the general transcription and DNA repair factor IIH (TFIIH) core complex, which is involved in general and transcription-coupled nucleotide excision repair (NER) of damaged DNA and, when complexed to TFIIK, in RNA transcription by RNA polymerase II. In NER, TFIIH acts by opening DNA around the lesion to allow the excision of the damaged oligonucleotide and its replacement by a new DNA fragment. In transcription, TFIIH has an essential role in transcription initiation. When the pre-initiation complex (PIC) has been established, TFIIH is required for promoter opening and promoter escape. Phosphorylation of the C-terminal tail (CTD) of the largest subunit of RNA polymerase II by the kinase module TFIIK controls the initiation of transcription.</text>
</comment>
<gene>
    <name evidence="16" type="ORF">LTR84_009658</name>
</gene>
<feature type="compositionally biased region" description="Polar residues" evidence="15">
    <location>
        <begin position="100"/>
        <end position="116"/>
    </location>
</feature>
<keyword evidence="5 14" id="KW-0479">Metal-binding</keyword>
<dbReference type="AlphaFoldDB" id="A0AAV9NMJ3"/>
<feature type="region of interest" description="Disordered" evidence="15">
    <location>
        <begin position="281"/>
        <end position="311"/>
    </location>
</feature>
<dbReference type="InterPro" id="IPR036465">
    <property type="entry name" value="vWFA_dom_sf"/>
</dbReference>
<sequence>MNALDITAEQFEKPSHELSPSLLTIILDTNPAAWSLLLPTLTLSSTVANILVFINAHLAGNYLNKVGVIASHCDKAQWLYPTPTEQRLPSRLIQERQKRQAGQPSHRTQTQSQDLSDSTKRLRLSNGSPSLNLKPPTATTTSTPSTTETAGNKYRPFRLVEEELIKNLSNLLSSTTPDVVSSSTSTMIAGALTLALSHINRESISYAESLIGTTTNMDTDGTDGIPSTSEATSTVLQSRILLISASPSTDLAHQYIPIMNAIFACQRLSIPIDILQLPLPLPNPNPNPKQPASNPPSSSSPSTTPTTTGSNSTVFLQQAADATKGIFIPVRLKSPTSSSSSSTTATTSASQSLLTYLLTSFLPSPTTRGAHLILPTRIDVDFRAACFCHRNVVSTGFVCSICLSIFCSVPENGDCLTCGTHLTLGNYGARPAVVARRRKARAR</sequence>
<evidence type="ECO:0000256" key="11">
    <source>
        <dbReference type="ARBA" id="ARBA00023204"/>
    </source>
</evidence>
<proteinExistence type="inferred from homology"/>
<organism evidence="16 17">
    <name type="scientific">Exophiala bonariae</name>
    <dbReference type="NCBI Taxonomy" id="1690606"/>
    <lineage>
        <taxon>Eukaryota</taxon>
        <taxon>Fungi</taxon>
        <taxon>Dikarya</taxon>
        <taxon>Ascomycota</taxon>
        <taxon>Pezizomycotina</taxon>
        <taxon>Eurotiomycetes</taxon>
        <taxon>Chaetothyriomycetidae</taxon>
        <taxon>Chaetothyriales</taxon>
        <taxon>Herpotrichiellaceae</taxon>
        <taxon>Exophiala</taxon>
    </lineage>
</organism>
<evidence type="ECO:0000256" key="8">
    <source>
        <dbReference type="ARBA" id="ARBA00022833"/>
    </source>
</evidence>
<keyword evidence="7 14" id="KW-0863">Zinc-finger</keyword>
<evidence type="ECO:0000256" key="10">
    <source>
        <dbReference type="ARBA" id="ARBA00023163"/>
    </source>
</evidence>
<dbReference type="PANTHER" id="PTHR12831">
    <property type="entry name" value="TRANSCRIPTION INITIATION FACTOR IIH TFIIH , POLYPEPTIDE 3-RELATED"/>
    <property type="match status" value="1"/>
</dbReference>
<comment type="similarity">
    <text evidence="3 14">Belongs to the TFB4 family.</text>
</comment>
<comment type="subunit">
    <text evidence="14">Component of the 7-subunit TFIIH core complex composed of XPB/SSL2, XPD/RAD3, SSL1, TFB1, TFB2, TFB4 and TFB5, which is active in NER. The core complex associates with the 3-subunit CTD-kinase module TFIIK composed of CCL1, KIN28 and TFB3 to form the 10-subunit holoenzyme (holo-TFIIH) active in transcription.</text>
</comment>
<evidence type="ECO:0000256" key="7">
    <source>
        <dbReference type="ARBA" id="ARBA00022771"/>
    </source>
</evidence>
<evidence type="ECO:0000313" key="16">
    <source>
        <dbReference type="EMBL" id="KAK5059775.1"/>
    </source>
</evidence>
<name>A0AAV9NMJ3_9EURO</name>
<accession>A0AAV9NMJ3</accession>
<evidence type="ECO:0000256" key="5">
    <source>
        <dbReference type="ARBA" id="ARBA00022723"/>
    </source>
</evidence>
<evidence type="ECO:0000256" key="1">
    <source>
        <dbReference type="ARBA" id="ARBA00002817"/>
    </source>
</evidence>
<evidence type="ECO:0000256" key="12">
    <source>
        <dbReference type="ARBA" id="ARBA00023242"/>
    </source>
</evidence>
<dbReference type="GO" id="GO:0000439">
    <property type="term" value="C:transcription factor TFIIH core complex"/>
    <property type="evidence" value="ECO:0007669"/>
    <property type="project" value="UniProtKB-UniRule"/>
</dbReference>
<reference evidence="16 17" key="1">
    <citation type="submission" date="2023-08" db="EMBL/GenBank/DDBJ databases">
        <title>Black Yeasts Isolated from many extreme environments.</title>
        <authorList>
            <person name="Coleine C."/>
            <person name="Stajich J.E."/>
            <person name="Selbmann L."/>
        </authorList>
    </citation>
    <scope>NUCLEOTIDE SEQUENCE [LARGE SCALE GENOMIC DNA]</scope>
    <source>
        <strain evidence="16 17">CCFEE 5792</strain>
    </source>
</reference>
<dbReference type="GeneID" id="89977816"/>
<keyword evidence="12 14" id="KW-0539">Nucleus</keyword>
<feature type="compositionally biased region" description="Low complexity" evidence="15">
    <location>
        <begin position="135"/>
        <end position="150"/>
    </location>
</feature>
<evidence type="ECO:0000256" key="6">
    <source>
        <dbReference type="ARBA" id="ARBA00022763"/>
    </source>
</evidence>
<comment type="subcellular location">
    <subcellularLocation>
        <location evidence="2 14">Nucleus</location>
    </subcellularLocation>
</comment>
<dbReference type="EMBL" id="JAVRRD010000004">
    <property type="protein sequence ID" value="KAK5059775.1"/>
    <property type="molecule type" value="Genomic_DNA"/>
</dbReference>
<keyword evidence="6 14" id="KW-0227">DNA damage</keyword>
<feature type="region of interest" description="Disordered" evidence="15">
    <location>
        <begin position="87"/>
        <end position="152"/>
    </location>
</feature>
<keyword evidence="9 14" id="KW-0805">Transcription regulation</keyword>
<evidence type="ECO:0000256" key="2">
    <source>
        <dbReference type="ARBA" id="ARBA00004123"/>
    </source>
</evidence>
<dbReference type="Pfam" id="PF03850">
    <property type="entry name" value="Tfb4"/>
    <property type="match status" value="2"/>
</dbReference>
<evidence type="ECO:0000313" key="17">
    <source>
        <dbReference type="Proteomes" id="UP001358417"/>
    </source>
</evidence>
<dbReference type="InterPro" id="IPR004600">
    <property type="entry name" value="TFIIH_Tfb4/GTF2H3"/>
</dbReference>
<keyword evidence="11 14" id="KW-0234">DNA repair</keyword>
<keyword evidence="8 14" id="KW-0862">Zinc</keyword>
<evidence type="ECO:0000256" key="9">
    <source>
        <dbReference type="ARBA" id="ARBA00023015"/>
    </source>
</evidence>
<dbReference type="GO" id="GO:0006355">
    <property type="term" value="P:regulation of DNA-templated transcription"/>
    <property type="evidence" value="ECO:0007669"/>
    <property type="project" value="InterPro"/>
</dbReference>
<dbReference type="PANTHER" id="PTHR12831:SF0">
    <property type="entry name" value="GENERAL TRANSCRIPTION FACTOR IIH SUBUNIT 3"/>
    <property type="match status" value="1"/>
</dbReference>
<comment type="caution">
    <text evidence="16">The sequence shown here is derived from an EMBL/GenBank/DDBJ whole genome shotgun (WGS) entry which is preliminary data.</text>
</comment>
<dbReference type="GO" id="GO:0006289">
    <property type="term" value="P:nucleotide-excision repair"/>
    <property type="evidence" value="ECO:0007669"/>
    <property type="project" value="UniProtKB-UniRule"/>
</dbReference>
<evidence type="ECO:0000256" key="15">
    <source>
        <dbReference type="SAM" id="MobiDB-lite"/>
    </source>
</evidence>
<evidence type="ECO:0000256" key="4">
    <source>
        <dbReference type="ARBA" id="ARBA00021280"/>
    </source>
</evidence>
<dbReference type="RefSeq" id="XP_064709596.1">
    <property type="nucleotide sequence ID" value="XM_064853197.1"/>
</dbReference>
<evidence type="ECO:0000256" key="14">
    <source>
        <dbReference type="RuleBase" id="RU368090"/>
    </source>
</evidence>
<protein>
    <recommendedName>
        <fullName evidence="4 14">General transcription and DNA repair factor IIH subunit TFB4</fullName>
        <shortName evidence="14">TFIIH subunit TFB4</shortName>
    </recommendedName>
    <alternativeName>
        <fullName evidence="13 14">RNA polymerase II transcription factor B subunit 4</fullName>
    </alternativeName>
</protein>
<evidence type="ECO:0000256" key="3">
    <source>
        <dbReference type="ARBA" id="ARBA00005273"/>
    </source>
</evidence>
<dbReference type="Gene3D" id="3.40.50.410">
    <property type="entry name" value="von Willebrand factor, type A domain"/>
    <property type="match status" value="1"/>
</dbReference>
<evidence type="ECO:0000256" key="13">
    <source>
        <dbReference type="ARBA" id="ARBA00033341"/>
    </source>
</evidence>